<feature type="transmembrane region" description="Helical" evidence="2">
    <location>
        <begin position="151"/>
        <end position="184"/>
    </location>
</feature>
<dbReference type="Gramene" id="fgenesh1_pg.C_scaffold_92000004">
    <property type="protein sequence ID" value="fgenesh1_pg.C_scaffold_92000004"/>
    <property type="gene ID" value="fgenesh1_pg.C_scaffold_92000004"/>
</dbReference>
<evidence type="ECO:0000256" key="1">
    <source>
        <dbReference type="SAM" id="MobiDB-lite"/>
    </source>
</evidence>
<evidence type="ECO:0000313" key="3">
    <source>
        <dbReference type="EMBL" id="EFH39170.1"/>
    </source>
</evidence>
<feature type="region of interest" description="Disordered" evidence="1">
    <location>
        <begin position="19"/>
        <end position="39"/>
    </location>
</feature>
<reference evidence="4" key="1">
    <citation type="journal article" date="2011" name="Nat. Genet.">
        <title>The Arabidopsis lyrata genome sequence and the basis of rapid genome size change.</title>
        <authorList>
            <person name="Hu T.T."/>
            <person name="Pattyn P."/>
            <person name="Bakker E.G."/>
            <person name="Cao J."/>
            <person name="Cheng J.-F."/>
            <person name="Clark R.M."/>
            <person name="Fahlgren N."/>
            <person name="Fawcett J.A."/>
            <person name="Grimwood J."/>
            <person name="Gundlach H."/>
            <person name="Haberer G."/>
            <person name="Hollister J.D."/>
            <person name="Ossowski S."/>
            <person name="Ottilar R.P."/>
            <person name="Salamov A.A."/>
            <person name="Schneeberger K."/>
            <person name="Spannagl M."/>
            <person name="Wang X."/>
            <person name="Yang L."/>
            <person name="Nasrallah M.E."/>
            <person name="Bergelson J."/>
            <person name="Carrington J.C."/>
            <person name="Gaut B.S."/>
            <person name="Schmutz J."/>
            <person name="Mayer K.F.X."/>
            <person name="Van de Peer Y."/>
            <person name="Grigoriev I.V."/>
            <person name="Nordborg M."/>
            <person name="Weigel D."/>
            <person name="Guo Y.-L."/>
        </authorList>
    </citation>
    <scope>NUCLEOTIDE SEQUENCE [LARGE SCALE GENOMIC DNA]</scope>
    <source>
        <strain evidence="4">cv. MN47</strain>
    </source>
</reference>
<evidence type="ECO:0000256" key="2">
    <source>
        <dbReference type="SAM" id="Phobius"/>
    </source>
</evidence>
<organism evidence="4">
    <name type="scientific">Arabidopsis lyrata subsp. lyrata</name>
    <name type="common">Lyre-leaved rock-cress</name>
    <dbReference type="NCBI Taxonomy" id="81972"/>
    <lineage>
        <taxon>Eukaryota</taxon>
        <taxon>Viridiplantae</taxon>
        <taxon>Streptophyta</taxon>
        <taxon>Embryophyta</taxon>
        <taxon>Tracheophyta</taxon>
        <taxon>Spermatophyta</taxon>
        <taxon>Magnoliopsida</taxon>
        <taxon>eudicotyledons</taxon>
        <taxon>Gunneridae</taxon>
        <taxon>Pentapetalae</taxon>
        <taxon>rosids</taxon>
        <taxon>malvids</taxon>
        <taxon>Brassicales</taxon>
        <taxon>Brassicaceae</taxon>
        <taxon>Camelineae</taxon>
        <taxon>Arabidopsis</taxon>
    </lineage>
</organism>
<proteinExistence type="predicted"/>
<protein>
    <submittedName>
        <fullName evidence="3">Uncharacterized protein</fullName>
    </submittedName>
</protein>
<dbReference type="HOGENOM" id="CLU_1436265_0_0_1"/>
<dbReference type="EMBL" id="GL348785">
    <property type="protein sequence ID" value="EFH39170.1"/>
    <property type="molecule type" value="Genomic_DNA"/>
</dbReference>
<dbReference type="PANTHER" id="PTHR35508:SF1">
    <property type="entry name" value="VOLTAGE-DEPENDENT L-TYPE CALCIUM CHANNEL SUBUNIT"/>
    <property type="match status" value="1"/>
</dbReference>
<dbReference type="Proteomes" id="UP000008694">
    <property type="component" value="Unassembled WGS sequence"/>
</dbReference>
<keyword evidence="2" id="KW-0472">Membrane</keyword>
<keyword evidence="2" id="KW-1133">Transmembrane helix</keyword>
<feature type="transmembrane region" description="Helical" evidence="2">
    <location>
        <begin position="119"/>
        <end position="145"/>
    </location>
</feature>
<dbReference type="eggNOG" id="ENOG502RYAW">
    <property type="taxonomic scope" value="Eukaryota"/>
</dbReference>
<gene>
    <name evidence="3" type="ORF">ARALYDRAFT_359290</name>
</gene>
<name>D7MWB6_ARALL</name>
<dbReference type="PANTHER" id="PTHR35508">
    <property type="entry name" value="VOLTAGE-DEPENDENT L-TYPE CALCIUM CHANNEL SUBUNIT"/>
    <property type="match status" value="1"/>
</dbReference>
<accession>D7MWB6</accession>
<sequence length="189" mass="20711">MGIFMFMIERALKQKKMAEKEIRGEERRRAHHDRMGERKTGEEIVDVVGGDDVGEEIVNGGTKNGSILFPNSKTGDASSSFLERVRNSVAENGPKLREASERTGREILLWTRRSSSLRALLVITMGTIFLLTTMALVVFTLFFVAATANAIIISLLISLAVAGGFLAFFFLCLTGTYIGALSVAAFVMK</sequence>
<keyword evidence="4" id="KW-1185">Reference proteome</keyword>
<dbReference type="AlphaFoldDB" id="D7MWB6"/>
<evidence type="ECO:0000313" key="4">
    <source>
        <dbReference type="Proteomes" id="UP000008694"/>
    </source>
</evidence>
<dbReference type="STRING" id="81972.D7MWB6"/>
<keyword evidence="2" id="KW-0812">Transmembrane</keyword>